<feature type="domain" description="Pseudouridine synthase II N-terminal" evidence="2">
    <location>
        <begin position="98"/>
        <end position="229"/>
    </location>
</feature>
<dbReference type="Proteomes" id="UP000838878">
    <property type="component" value="Chromosome 3"/>
</dbReference>
<feature type="non-terminal residue" evidence="3">
    <location>
        <position position="306"/>
    </location>
</feature>
<accession>A0A8J9VZ75</accession>
<dbReference type="Pfam" id="PF01509">
    <property type="entry name" value="TruB_N"/>
    <property type="match status" value="1"/>
</dbReference>
<dbReference type="InterPro" id="IPR002501">
    <property type="entry name" value="PsdUridine_synth_N"/>
</dbReference>
<dbReference type="Gene3D" id="3.30.2350.10">
    <property type="entry name" value="Pseudouridine synthase"/>
    <property type="match status" value="1"/>
</dbReference>
<dbReference type="InterPro" id="IPR039048">
    <property type="entry name" value="Trub2"/>
</dbReference>
<dbReference type="GO" id="GO:0009982">
    <property type="term" value="F:pseudouridine synthase activity"/>
    <property type="evidence" value="ECO:0007669"/>
    <property type="project" value="InterPro"/>
</dbReference>
<evidence type="ECO:0000256" key="1">
    <source>
        <dbReference type="ARBA" id="ARBA00008999"/>
    </source>
</evidence>
<dbReference type="AlphaFoldDB" id="A0A8J9VZ75"/>
<sequence length="306" mass="34653">MVKFVDPALAYKTLNGLICVYKPSCVSVRHVQHIIVTKLCKDLNALPDRPLEKRVEIVGASNGPMEVRLLPNYADNPLVCGPRYMPSDFRCSWATHLGLFSSGVLLLGINDGTRLTFQINTARLTRAFKVHGYLGKATDTYFWHGKTVEKTTFGHVTREKIDKVVAHMQAAHQKTMYQLSGLHMDSQTTYELASQGLIRPANSKLPVIYGIKCVHFDPPNFTLEIQCVNEYEKYLWTLIHDLGIQLKTSAHCVGVQCIRHGKFDLQLALLRKHWQLDNISDNMDSCRQIMEENEHLLKPKSAHLSA</sequence>
<dbReference type="PANTHER" id="PTHR13195:SF0">
    <property type="entry name" value="PSEUDOURIDYLATE SYNTHASE TRUB2, MITOCHONDRIAL"/>
    <property type="match status" value="1"/>
</dbReference>
<dbReference type="SUPFAM" id="SSF55120">
    <property type="entry name" value="Pseudouridine synthase"/>
    <property type="match status" value="1"/>
</dbReference>
<name>A0A8J9VZ75_9NEOP</name>
<dbReference type="GO" id="GO:0006396">
    <property type="term" value="P:RNA processing"/>
    <property type="evidence" value="ECO:0007669"/>
    <property type="project" value="InterPro"/>
</dbReference>
<evidence type="ECO:0000313" key="3">
    <source>
        <dbReference type="EMBL" id="CAH0722112.1"/>
    </source>
</evidence>
<organism evidence="3 4">
    <name type="scientific">Brenthis ino</name>
    <name type="common">lesser marbled fritillary</name>
    <dbReference type="NCBI Taxonomy" id="405034"/>
    <lineage>
        <taxon>Eukaryota</taxon>
        <taxon>Metazoa</taxon>
        <taxon>Ecdysozoa</taxon>
        <taxon>Arthropoda</taxon>
        <taxon>Hexapoda</taxon>
        <taxon>Insecta</taxon>
        <taxon>Pterygota</taxon>
        <taxon>Neoptera</taxon>
        <taxon>Endopterygota</taxon>
        <taxon>Lepidoptera</taxon>
        <taxon>Glossata</taxon>
        <taxon>Ditrysia</taxon>
        <taxon>Papilionoidea</taxon>
        <taxon>Nymphalidae</taxon>
        <taxon>Heliconiinae</taxon>
        <taxon>Argynnini</taxon>
        <taxon>Brenthis</taxon>
    </lineage>
</organism>
<dbReference type="InterPro" id="IPR020103">
    <property type="entry name" value="PsdUridine_synth_cat_dom_sf"/>
</dbReference>
<reference evidence="3" key="1">
    <citation type="submission" date="2021-12" db="EMBL/GenBank/DDBJ databases">
        <authorList>
            <person name="Martin H S."/>
        </authorList>
    </citation>
    <scope>NUCLEOTIDE SEQUENCE</scope>
</reference>
<dbReference type="GO" id="GO:0003723">
    <property type="term" value="F:RNA binding"/>
    <property type="evidence" value="ECO:0007669"/>
    <property type="project" value="InterPro"/>
</dbReference>
<evidence type="ECO:0000313" key="4">
    <source>
        <dbReference type="Proteomes" id="UP000838878"/>
    </source>
</evidence>
<dbReference type="OrthoDB" id="9995526at2759"/>
<dbReference type="EMBL" id="OV170223">
    <property type="protein sequence ID" value="CAH0722112.1"/>
    <property type="molecule type" value="Genomic_DNA"/>
</dbReference>
<proteinExistence type="inferred from homology"/>
<protein>
    <recommendedName>
        <fullName evidence="2">Pseudouridine synthase II N-terminal domain-containing protein</fullName>
    </recommendedName>
</protein>
<dbReference type="GO" id="GO:0001522">
    <property type="term" value="P:pseudouridine synthesis"/>
    <property type="evidence" value="ECO:0007669"/>
    <property type="project" value="InterPro"/>
</dbReference>
<dbReference type="PANTHER" id="PTHR13195">
    <property type="entry name" value="PSEUDOURIDINE SYNTHASE-RELATED"/>
    <property type="match status" value="1"/>
</dbReference>
<keyword evidence="4" id="KW-1185">Reference proteome</keyword>
<evidence type="ECO:0000259" key="2">
    <source>
        <dbReference type="Pfam" id="PF01509"/>
    </source>
</evidence>
<gene>
    <name evidence="3" type="ORF">BINO364_LOCUS8124</name>
</gene>
<comment type="similarity">
    <text evidence="1">Belongs to the pseudouridine synthase TruB family.</text>
</comment>